<dbReference type="GO" id="GO:0016607">
    <property type="term" value="C:nuclear speck"/>
    <property type="evidence" value="ECO:0007669"/>
    <property type="project" value="UniProtKB-SubCell"/>
</dbReference>
<evidence type="ECO:0000256" key="8">
    <source>
        <dbReference type="SAM" id="MobiDB-lite"/>
    </source>
</evidence>
<feature type="compositionally biased region" description="Low complexity" evidence="8">
    <location>
        <begin position="653"/>
        <end position="673"/>
    </location>
</feature>
<accession>A0A9J6F4A6</accession>
<dbReference type="Pfam" id="PF09596">
    <property type="entry name" value="MamL-1"/>
    <property type="match status" value="1"/>
</dbReference>
<dbReference type="EMBL" id="JABSTU010000001">
    <property type="protein sequence ID" value="KAH8041646.1"/>
    <property type="molecule type" value="Genomic_DNA"/>
</dbReference>
<feature type="domain" description="Neurogenic mastermind-like N-terminal" evidence="9">
    <location>
        <begin position="99"/>
        <end position="158"/>
    </location>
</feature>
<dbReference type="VEuPathDB" id="VectorBase:LOC119178809"/>
<evidence type="ECO:0000256" key="6">
    <source>
        <dbReference type="ARBA" id="ARBA00023163"/>
    </source>
</evidence>
<reference evidence="10" key="2">
    <citation type="submission" date="2021-09" db="EMBL/GenBank/DDBJ databases">
        <authorList>
            <person name="Jia N."/>
            <person name="Wang J."/>
            <person name="Shi W."/>
            <person name="Du L."/>
            <person name="Sun Y."/>
            <person name="Zhan W."/>
            <person name="Jiang J."/>
            <person name="Wang Q."/>
            <person name="Zhang B."/>
            <person name="Ji P."/>
            <person name="Sakyi L.B."/>
            <person name="Cui X."/>
            <person name="Yuan T."/>
            <person name="Jiang B."/>
            <person name="Yang W."/>
            <person name="Lam T.T.-Y."/>
            <person name="Chang Q."/>
            <person name="Ding S."/>
            <person name="Wang X."/>
            <person name="Zhu J."/>
            <person name="Ruan X."/>
            <person name="Zhao L."/>
            <person name="Wei J."/>
            <person name="Que T."/>
            <person name="Du C."/>
            <person name="Cheng J."/>
            <person name="Dai P."/>
            <person name="Han X."/>
            <person name="Huang E."/>
            <person name="Gao Y."/>
            <person name="Liu J."/>
            <person name="Shao H."/>
            <person name="Ye R."/>
            <person name="Li L."/>
            <person name="Wei W."/>
            <person name="Wang X."/>
            <person name="Wang C."/>
            <person name="Huo Q."/>
            <person name="Li W."/>
            <person name="Guo W."/>
            <person name="Chen H."/>
            <person name="Chen S."/>
            <person name="Zhou L."/>
            <person name="Zhou L."/>
            <person name="Ni X."/>
            <person name="Tian J."/>
            <person name="Zhou Y."/>
            <person name="Sheng Y."/>
            <person name="Liu T."/>
            <person name="Pan Y."/>
            <person name="Xia L."/>
            <person name="Li J."/>
            <person name="Zhao F."/>
            <person name="Cao W."/>
        </authorList>
    </citation>
    <scope>NUCLEOTIDE SEQUENCE</scope>
    <source>
        <strain evidence="10">Rmic-2018</strain>
        <tissue evidence="10">Larvae</tissue>
    </source>
</reference>
<dbReference type="InterPro" id="IPR046369">
    <property type="entry name" value="MAML1-3"/>
</dbReference>
<dbReference type="InterPro" id="IPR046370">
    <property type="entry name" value="MAML_N_sf"/>
</dbReference>
<keyword evidence="5" id="KW-0010">Activator</keyword>
<evidence type="ECO:0000256" key="7">
    <source>
        <dbReference type="ARBA" id="ARBA00023242"/>
    </source>
</evidence>
<sequence>MSPSFVQGCCAGDVDRWGRKCSGVLRQPSRRSEEGKLSEASVRQRRCPLCSDSAVGASGTVRERRFVATYDGTLGPDLQRHVSVLSECSANMRGDVLPPRRQAVVDRLRRRIELYRRHHNATLPRYEQAANAVYEEQRHETMLLKQRYLESKAKKSKKSEHKSLKDSSGVAATSSADSRKIILQKSNKRPAVNIEASHDPTADTGQSDDKDHRHSKMARISSFASDKHVLQQHKQMSLDSQQMQIPGFECIKQQSVAPKSPGSAGTSHNSSVLLCNVKKECDSLGYCGQTNDCTHSQEASTSVAAAIQDESADTGEKFLDAFPNLGLPEDSSEVWVDNPEILRHLIDDITNPSDLMTDFNFSYGMEGLKDTECLETVKIEGMDNTSLNEKKSRQQHAGFSGNESFIATSQASQVLVSPYEQRSSAAIDSMAANAACLPRQGFSPSNTRANQFSASNMGNLDFKLSEPSPAAQTLKQMAEQHQQHKQGHDKHSLGLGVPRQNFSPGDNFDVSLAASRSTIFSSADNSLNPSKVMQTSAMFPNVGFGNQALATTIQSSFRADNAARAGNALTGVSFGKLNGAQSPYAVSSNSLDAARCQTVSQMPVQEQQRCSPKGIHYTNSSTDEKTAYVNKIKASLANFAEVNSAPSPPLVKSPSQFPKQMSSPMSSQSSMMMGPSGHTTIQGNAMQPQSMKDTKDISPLNISSNTSYADALAFSSGNARGMNRSSIGPTAHFQAQQQVQQQQQVKMQQHRDKPGFLQIQFMEANELTRPTSSSPTDIKSLRLHYSQNKSSIAPQHQLQHYTARVQNPMGLQGLPQQGPLRVTRPSVPVTSNQLPSHPQQYVQHMAARQSTSMSSVPFQNPGSLGFAGCRMPLPMRASSPQQMSGTIRHSLSAAPVSVAQKPSYTNATMRPQLSADFAASQREWQCAMGQAMQQQQQQQQRVGFQTQTSQAQSRVVFSTAQPGSSTRPPPFQAPQLSVQQQQAMASTLPPLPQLQIPPRSTAPQTSTFSPSFSSSISDFNLEFLESIENSDSDLLNFDPVNSNFGILDDVLGGK</sequence>
<dbReference type="PANTHER" id="PTHR15692">
    <property type="entry name" value="MASTERMIND-LIKE"/>
    <property type="match status" value="1"/>
</dbReference>
<reference evidence="10" key="1">
    <citation type="journal article" date="2020" name="Cell">
        <title>Large-Scale Comparative Analyses of Tick Genomes Elucidate Their Genetic Diversity and Vector Capacities.</title>
        <authorList>
            <consortium name="Tick Genome and Microbiome Consortium (TIGMIC)"/>
            <person name="Jia N."/>
            <person name="Wang J."/>
            <person name="Shi W."/>
            <person name="Du L."/>
            <person name="Sun Y."/>
            <person name="Zhan W."/>
            <person name="Jiang J.F."/>
            <person name="Wang Q."/>
            <person name="Zhang B."/>
            <person name="Ji P."/>
            <person name="Bell-Sakyi L."/>
            <person name="Cui X.M."/>
            <person name="Yuan T.T."/>
            <person name="Jiang B.G."/>
            <person name="Yang W.F."/>
            <person name="Lam T.T."/>
            <person name="Chang Q.C."/>
            <person name="Ding S.J."/>
            <person name="Wang X.J."/>
            <person name="Zhu J.G."/>
            <person name="Ruan X.D."/>
            <person name="Zhao L."/>
            <person name="Wei J.T."/>
            <person name="Ye R.Z."/>
            <person name="Que T.C."/>
            <person name="Du C.H."/>
            <person name="Zhou Y.H."/>
            <person name="Cheng J.X."/>
            <person name="Dai P.F."/>
            <person name="Guo W.B."/>
            <person name="Han X.H."/>
            <person name="Huang E.J."/>
            <person name="Li L.F."/>
            <person name="Wei W."/>
            <person name="Gao Y.C."/>
            <person name="Liu J.Z."/>
            <person name="Shao H.Z."/>
            <person name="Wang X."/>
            <person name="Wang C.C."/>
            <person name="Yang T.C."/>
            <person name="Huo Q.B."/>
            <person name="Li W."/>
            <person name="Chen H.Y."/>
            <person name="Chen S.E."/>
            <person name="Zhou L.G."/>
            <person name="Ni X.B."/>
            <person name="Tian J.H."/>
            <person name="Sheng Y."/>
            <person name="Liu T."/>
            <person name="Pan Y.S."/>
            <person name="Xia L.Y."/>
            <person name="Li J."/>
            <person name="Zhao F."/>
            <person name="Cao W.C."/>
        </authorList>
    </citation>
    <scope>NUCLEOTIDE SEQUENCE</scope>
    <source>
        <strain evidence="10">Rmic-2018</strain>
    </source>
</reference>
<feature type="compositionally biased region" description="Low complexity" evidence="8">
    <location>
        <begin position="938"/>
        <end position="950"/>
    </location>
</feature>
<keyword evidence="7" id="KW-0539">Nucleus</keyword>
<comment type="subcellular location">
    <subcellularLocation>
        <location evidence="1">Nucleus speckle</location>
    </subcellularLocation>
</comment>
<proteinExistence type="inferred from homology"/>
<keyword evidence="3" id="KW-0914">Notch signaling pathway</keyword>
<dbReference type="AlphaFoldDB" id="A0A9J6F4A6"/>
<evidence type="ECO:0000256" key="5">
    <source>
        <dbReference type="ARBA" id="ARBA00023159"/>
    </source>
</evidence>
<feature type="region of interest" description="Disordered" evidence="8">
    <location>
        <begin position="470"/>
        <end position="500"/>
    </location>
</feature>
<feature type="compositionally biased region" description="Polar residues" evidence="8">
    <location>
        <begin position="951"/>
        <end position="966"/>
    </location>
</feature>
<keyword evidence="11" id="KW-1185">Reference proteome</keyword>
<evidence type="ECO:0000256" key="2">
    <source>
        <dbReference type="ARBA" id="ARBA00008081"/>
    </source>
</evidence>
<dbReference type="SMART" id="SM01275">
    <property type="entry name" value="MamL-1"/>
    <property type="match status" value="1"/>
</dbReference>
<name>A0A9J6F4A6_RHIMP</name>
<organism evidence="10 11">
    <name type="scientific">Rhipicephalus microplus</name>
    <name type="common">Cattle tick</name>
    <name type="synonym">Boophilus microplus</name>
    <dbReference type="NCBI Taxonomy" id="6941"/>
    <lineage>
        <taxon>Eukaryota</taxon>
        <taxon>Metazoa</taxon>
        <taxon>Ecdysozoa</taxon>
        <taxon>Arthropoda</taxon>
        <taxon>Chelicerata</taxon>
        <taxon>Arachnida</taxon>
        <taxon>Acari</taxon>
        <taxon>Parasitiformes</taxon>
        <taxon>Ixodida</taxon>
        <taxon>Ixodoidea</taxon>
        <taxon>Ixodidae</taxon>
        <taxon>Rhipicephalinae</taxon>
        <taxon>Rhipicephalus</taxon>
        <taxon>Boophilus</taxon>
    </lineage>
</organism>
<dbReference type="Gene3D" id="6.10.250.970">
    <property type="match status" value="1"/>
</dbReference>
<dbReference type="PANTHER" id="PTHR15692:SF20">
    <property type="entry name" value="NEUROGENIC MASTERMIND-LIKE N-TERMINAL DOMAIN-CONTAINING PROTEIN"/>
    <property type="match status" value="1"/>
</dbReference>
<dbReference type="GO" id="GO:0007221">
    <property type="term" value="P:positive regulation of transcription of Notch receptor target"/>
    <property type="evidence" value="ECO:0007669"/>
    <property type="project" value="InterPro"/>
</dbReference>
<keyword evidence="4" id="KW-0805">Transcription regulation</keyword>
<evidence type="ECO:0000313" key="11">
    <source>
        <dbReference type="Proteomes" id="UP000821866"/>
    </source>
</evidence>
<dbReference type="Proteomes" id="UP000821866">
    <property type="component" value="Chromosome 1"/>
</dbReference>
<comment type="similarity">
    <text evidence="2">Belongs to the mastermind family.</text>
</comment>
<evidence type="ECO:0000256" key="4">
    <source>
        <dbReference type="ARBA" id="ARBA00023015"/>
    </source>
</evidence>
<dbReference type="InterPro" id="IPR019082">
    <property type="entry name" value="Mastermind-like_N"/>
</dbReference>
<evidence type="ECO:0000256" key="3">
    <source>
        <dbReference type="ARBA" id="ARBA00022976"/>
    </source>
</evidence>
<evidence type="ECO:0000256" key="1">
    <source>
        <dbReference type="ARBA" id="ARBA00004324"/>
    </source>
</evidence>
<feature type="region of interest" description="Disordered" evidence="8">
    <location>
        <begin position="152"/>
        <end position="215"/>
    </location>
</feature>
<keyword evidence="6" id="KW-0804">Transcription</keyword>
<feature type="region of interest" description="Disordered" evidence="8">
    <location>
        <begin position="938"/>
        <end position="973"/>
    </location>
</feature>
<protein>
    <recommendedName>
        <fullName evidence="9">Neurogenic mastermind-like N-terminal domain-containing protein</fullName>
    </recommendedName>
</protein>
<feature type="compositionally biased region" description="Basic and acidic residues" evidence="8">
    <location>
        <begin position="196"/>
        <end position="212"/>
    </location>
</feature>
<feature type="region of interest" description="Disordered" evidence="8">
    <location>
        <begin position="644"/>
        <end position="673"/>
    </location>
</feature>
<evidence type="ECO:0000313" key="10">
    <source>
        <dbReference type="EMBL" id="KAH8041646.1"/>
    </source>
</evidence>
<gene>
    <name evidence="10" type="ORF">HPB51_017091</name>
</gene>
<evidence type="ECO:0000259" key="9">
    <source>
        <dbReference type="SMART" id="SM01275"/>
    </source>
</evidence>
<dbReference type="GO" id="GO:0003713">
    <property type="term" value="F:transcription coactivator activity"/>
    <property type="evidence" value="ECO:0007669"/>
    <property type="project" value="InterPro"/>
</dbReference>
<comment type="caution">
    <text evidence="10">The sequence shown here is derived from an EMBL/GenBank/DDBJ whole genome shotgun (WGS) entry which is preliminary data.</text>
</comment>